<protein>
    <recommendedName>
        <fullName evidence="2">Thiol-disulfide oxidoreductase DCC</fullName>
    </recommendedName>
</protein>
<sequence>MKQKSQSQPNIAPEDPVVLFDGVCRLCSAWARFLIRFDRKRRFKLATVQSLEGQAILQSHGFPTDYYETMLLAEGPDIYTKSAAFFRVMRELPWPWPLACIGWVVPSVIRDWLYDRIALNRYKLFGRYDACVIPNKDHDSRFLGE</sequence>
<dbReference type="Pfam" id="PF04134">
    <property type="entry name" value="DCC1-like"/>
    <property type="match status" value="1"/>
</dbReference>
<accession>A0A0F9LJA1</accession>
<proteinExistence type="predicted"/>
<dbReference type="GO" id="GO:0015035">
    <property type="term" value="F:protein-disulfide reductase activity"/>
    <property type="evidence" value="ECO:0007669"/>
    <property type="project" value="InterPro"/>
</dbReference>
<name>A0A0F9LJA1_9ZZZZ</name>
<dbReference type="EMBL" id="LAZR01007120">
    <property type="protein sequence ID" value="KKM87311.1"/>
    <property type="molecule type" value="Genomic_DNA"/>
</dbReference>
<gene>
    <name evidence="1" type="ORF">LCGC14_1270220</name>
</gene>
<dbReference type="InterPro" id="IPR052927">
    <property type="entry name" value="DCC_oxidoreductase"/>
</dbReference>
<evidence type="ECO:0008006" key="2">
    <source>
        <dbReference type="Google" id="ProtNLM"/>
    </source>
</evidence>
<dbReference type="AlphaFoldDB" id="A0A0F9LJA1"/>
<dbReference type="PANTHER" id="PTHR33639:SF2">
    <property type="entry name" value="DUF393 DOMAIN-CONTAINING PROTEIN"/>
    <property type="match status" value="1"/>
</dbReference>
<evidence type="ECO:0000313" key="1">
    <source>
        <dbReference type="EMBL" id="KKM87311.1"/>
    </source>
</evidence>
<dbReference type="InterPro" id="IPR007263">
    <property type="entry name" value="DCC1-like"/>
</dbReference>
<dbReference type="PANTHER" id="PTHR33639">
    <property type="entry name" value="THIOL-DISULFIDE OXIDOREDUCTASE DCC"/>
    <property type="match status" value="1"/>
</dbReference>
<organism evidence="1">
    <name type="scientific">marine sediment metagenome</name>
    <dbReference type="NCBI Taxonomy" id="412755"/>
    <lineage>
        <taxon>unclassified sequences</taxon>
        <taxon>metagenomes</taxon>
        <taxon>ecological metagenomes</taxon>
    </lineage>
</organism>
<comment type="caution">
    <text evidence="1">The sequence shown here is derived from an EMBL/GenBank/DDBJ whole genome shotgun (WGS) entry which is preliminary data.</text>
</comment>
<reference evidence="1" key="1">
    <citation type="journal article" date="2015" name="Nature">
        <title>Complex archaea that bridge the gap between prokaryotes and eukaryotes.</title>
        <authorList>
            <person name="Spang A."/>
            <person name="Saw J.H."/>
            <person name="Jorgensen S.L."/>
            <person name="Zaremba-Niedzwiedzka K."/>
            <person name="Martijn J."/>
            <person name="Lind A.E."/>
            <person name="van Eijk R."/>
            <person name="Schleper C."/>
            <person name="Guy L."/>
            <person name="Ettema T.J."/>
        </authorList>
    </citation>
    <scope>NUCLEOTIDE SEQUENCE</scope>
</reference>